<sequence length="108" mass="12244">MIFLTVSSLSPSCFRAISNGQDSSKFLETPCEERSPPSWFQRWRALTPFSVSTESPELPIHINASAFSIRFSLSIQFFANFFYKHSVLQLVDIVKVQCKVVDIVKLAP</sequence>
<dbReference type="AlphaFoldDB" id="A0A8T0IMR0"/>
<evidence type="ECO:0000313" key="1">
    <source>
        <dbReference type="EMBL" id="KAG0584136.1"/>
    </source>
</evidence>
<name>A0A8T0IMR0_CERPU</name>
<dbReference type="EMBL" id="CM026423">
    <property type="protein sequence ID" value="KAG0584136.1"/>
    <property type="molecule type" value="Genomic_DNA"/>
</dbReference>
<evidence type="ECO:0000313" key="2">
    <source>
        <dbReference type="Proteomes" id="UP000822688"/>
    </source>
</evidence>
<reference evidence="1" key="1">
    <citation type="submission" date="2020-06" db="EMBL/GenBank/DDBJ databases">
        <title>WGS assembly of Ceratodon purpureus strain R40.</title>
        <authorList>
            <person name="Carey S.B."/>
            <person name="Jenkins J."/>
            <person name="Shu S."/>
            <person name="Lovell J.T."/>
            <person name="Sreedasyam A."/>
            <person name="Maumus F."/>
            <person name="Tiley G.P."/>
            <person name="Fernandez-Pozo N."/>
            <person name="Barry K."/>
            <person name="Chen C."/>
            <person name="Wang M."/>
            <person name="Lipzen A."/>
            <person name="Daum C."/>
            <person name="Saski C.A."/>
            <person name="Payton A.C."/>
            <person name="Mcbreen J.C."/>
            <person name="Conrad R.E."/>
            <person name="Kollar L.M."/>
            <person name="Olsson S."/>
            <person name="Huttunen S."/>
            <person name="Landis J.B."/>
            <person name="Wickett N.J."/>
            <person name="Johnson M.G."/>
            <person name="Rensing S.A."/>
            <person name="Grimwood J."/>
            <person name="Schmutz J."/>
            <person name="Mcdaniel S.F."/>
        </authorList>
    </citation>
    <scope>NUCLEOTIDE SEQUENCE</scope>
    <source>
        <strain evidence="1">R40</strain>
    </source>
</reference>
<keyword evidence="2" id="KW-1185">Reference proteome</keyword>
<proteinExistence type="predicted"/>
<comment type="caution">
    <text evidence="1">The sequence shown here is derived from an EMBL/GenBank/DDBJ whole genome shotgun (WGS) entry which is preliminary data.</text>
</comment>
<gene>
    <name evidence="1" type="ORF">KC19_3G188000</name>
</gene>
<accession>A0A8T0IMR0</accession>
<organism evidence="1 2">
    <name type="scientific">Ceratodon purpureus</name>
    <name type="common">Fire moss</name>
    <name type="synonym">Dicranum purpureum</name>
    <dbReference type="NCBI Taxonomy" id="3225"/>
    <lineage>
        <taxon>Eukaryota</taxon>
        <taxon>Viridiplantae</taxon>
        <taxon>Streptophyta</taxon>
        <taxon>Embryophyta</taxon>
        <taxon>Bryophyta</taxon>
        <taxon>Bryophytina</taxon>
        <taxon>Bryopsida</taxon>
        <taxon>Dicranidae</taxon>
        <taxon>Pseudoditrichales</taxon>
        <taxon>Ditrichaceae</taxon>
        <taxon>Ceratodon</taxon>
    </lineage>
</organism>
<dbReference type="Proteomes" id="UP000822688">
    <property type="component" value="Chromosome 3"/>
</dbReference>
<protein>
    <submittedName>
        <fullName evidence="1">Uncharacterized protein</fullName>
    </submittedName>
</protein>